<dbReference type="PANTHER" id="PTHR23112:SF47">
    <property type="entry name" value="G-PROTEIN COUPLED RECEPTOR 157"/>
    <property type="match status" value="1"/>
</dbReference>
<dbReference type="GO" id="GO:0007189">
    <property type="term" value="P:adenylate cyclase-activating G protein-coupled receptor signaling pathway"/>
    <property type="evidence" value="ECO:0007669"/>
    <property type="project" value="TreeGrafter"/>
</dbReference>
<evidence type="ECO:0000256" key="2">
    <source>
        <dbReference type="ARBA" id="ARBA00022692"/>
    </source>
</evidence>
<reference evidence="7 8" key="1">
    <citation type="submission" date="2020-06" db="EMBL/GenBank/DDBJ databases">
        <authorList>
            <person name="Li R."/>
            <person name="Bekaert M."/>
        </authorList>
    </citation>
    <scope>NUCLEOTIDE SEQUENCE [LARGE SCALE GENOMIC DNA]</scope>
    <source>
        <strain evidence="8">wild</strain>
    </source>
</reference>
<feature type="transmembrane region" description="Helical" evidence="5">
    <location>
        <begin position="270"/>
        <end position="292"/>
    </location>
</feature>
<dbReference type="Gene3D" id="1.20.1070.10">
    <property type="entry name" value="Rhodopsin 7-helix transmembrane proteins"/>
    <property type="match status" value="1"/>
</dbReference>
<evidence type="ECO:0000313" key="7">
    <source>
        <dbReference type="EMBL" id="CAC5400960.1"/>
    </source>
</evidence>
<feature type="domain" description="G-protein coupled receptors family 2 profile 2" evidence="6">
    <location>
        <begin position="23"/>
        <end position="336"/>
    </location>
</feature>
<protein>
    <submittedName>
        <fullName evidence="7">GPR157</fullName>
    </submittedName>
</protein>
<dbReference type="AlphaFoldDB" id="A0A6J8D1C8"/>
<dbReference type="OrthoDB" id="100006at2759"/>
<keyword evidence="8" id="KW-1185">Reference proteome</keyword>
<comment type="subcellular location">
    <subcellularLocation>
        <location evidence="1">Membrane</location>
        <topology evidence="1">Multi-pass membrane protein</topology>
    </subcellularLocation>
</comment>
<feature type="transmembrane region" description="Helical" evidence="5">
    <location>
        <begin position="61"/>
        <end position="82"/>
    </location>
</feature>
<feature type="transmembrane region" description="Helical" evidence="5">
    <location>
        <begin position="158"/>
        <end position="177"/>
    </location>
</feature>
<dbReference type="PROSITE" id="PS50261">
    <property type="entry name" value="G_PROTEIN_RECEP_F2_4"/>
    <property type="match status" value="1"/>
</dbReference>
<evidence type="ECO:0000256" key="5">
    <source>
        <dbReference type="SAM" id="Phobius"/>
    </source>
</evidence>
<dbReference type="EMBL" id="CACVKT020006353">
    <property type="protein sequence ID" value="CAC5400960.1"/>
    <property type="molecule type" value="Genomic_DNA"/>
</dbReference>
<dbReference type="GO" id="GO:0004930">
    <property type="term" value="F:G protein-coupled receptor activity"/>
    <property type="evidence" value="ECO:0007669"/>
    <property type="project" value="TreeGrafter"/>
</dbReference>
<evidence type="ECO:0000256" key="1">
    <source>
        <dbReference type="ARBA" id="ARBA00004141"/>
    </source>
</evidence>
<feature type="transmembrane region" description="Helical" evidence="5">
    <location>
        <begin position="312"/>
        <end position="335"/>
    </location>
</feature>
<organism evidence="7 8">
    <name type="scientific">Mytilus coruscus</name>
    <name type="common">Sea mussel</name>
    <dbReference type="NCBI Taxonomy" id="42192"/>
    <lineage>
        <taxon>Eukaryota</taxon>
        <taxon>Metazoa</taxon>
        <taxon>Spiralia</taxon>
        <taxon>Lophotrochozoa</taxon>
        <taxon>Mollusca</taxon>
        <taxon>Bivalvia</taxon>
        <taxon>Autobranchia</taxon>
        <taxon>Pteriomorphia</taxon>
        <taxon>Mytilida</taxon>
        <taxon>Mytiloidea</taxon>
        <taxon>Mytilidae</taxon>
        <taxon>Mytilinae</taxon>
        <taxon>Mytilus</taxon>
    </lineage>
</organism>
<dbReference type="GO" id="GO:0007166">
    <property type="term" value="P:cell surface receptor signaling pathway"/>
    <property type="evidence" value="ECO:0007669"/>
    <property type="project" value="InterPro"/>
</dbReference>
<accession>A0A6J8D1C8</accession>
<feature type="transmembrane region" description="Helical" evidence="5">
    <location>
        <begin position="218"/>
        <end position="234"/>
    </location>
</feature>
<evidence type="ECO:0000313" key="8">
    <source>
        <dbReference type="Proteomes" id="UP000507470"/>
    </source>
</evidence>
<dbReference type="GO" id="GO:0005886">
    <property type="term" value="C:plasma membrane"/>
    <property type="evidence" value="ECO:0007669"/>
    <property type="project" value="TreeGrafter"/>
</dbReference>
<feature type="transmembrane region" description="Helical" evidence="5">
    <location>
        <begin position="22"/>
        <end position="41"/>
    </location>
</feature>
<keyword evidence="3 5" id="KW-1133">Transmembrane helix</keyword>
<dbReference type="Proteomes" id="UP000507470">
    <property type="component" value="Unassembled WGS sequence"/>
</dbReference>
<gene>
    <name evidence="7" type="ORF">MCOR_35100</name>
</gene>
<proteinExistence type="predicted"/>
<dbReference type="InterPro" id="IPR017981">
    <property type="entry name" value="GPCR_2-like_7TM"/>
</dbReference>
<name>A0A6J8D1C8_MYTCO</name>
<dbReference type="PANTHER" id="PTHR23112">
    <property type="entry name" value="G PROTEIN-COUPLED RECEPTOR 157-RELATED"/>
    <property type="match status" value="1"/>
</dbReference>
<evidence type="ECO:0000256" key="4">
    <source>
        <dbReference type="ARBA" id="ARBA00023136"/>
    </source>
</evidence>
<keyword evidence="4 5" id="KW-0472">Membrane</keyword>
<keyword evidence="2 5" id="KW-0812">Transmembrane</keyword>
<evidence type="ECO:0000256" key="3">
    <source>
        <dbReference type="ARBA" id="ARBA00022989"/>
    </source>
</evidence>
<evidence type="ECO:0000259" key="6">
    <source>
        <dbReference type="PROSITE" id="PS50261"/>
    </source>
</evidence>
<sequence length="352" mass="40278">MDSFNCSNSTIKLAGKITKGDIVVTMVTSCLSISGAFAIFFTSGHKVYRGRSLSEPRKLLVYLTIADLFIAIGCLIGAVRFLRDNVDMSEHNSPNYEVKDPVCIAQSFVTTMASLCSFWWTSIIAFNFWWTYTCFTNNNSVFGSNNISSRQSTRNVKIYVYHILSWIIPAIIIVTALSNDALGSDNSVESGPWCWISANMSVREQTIWMAVTGKGWEILMYLSCFGFYMLLKLFQLSERRRQKQIHAQFGSTTPLISRTRCYQQPPEHKLSYIFLWVVEIVLRISGTVRFVMATLRRHACISPPFYEHADVYLMHVQSFGDSAQAFCSFLIFCVFRRCFRHINDRRSNNNLL</sequence>
<feature type="transmembrane region" description="Helical" evidence="5">
    <location>
        <begin position="118"/>
        <end position="137"/>
    </location>
</feature>